<dbReference type="Proteomes" id="UP000054359">
    <property type="component" value="Unassembled WGS sequence"/>
</dbReference>
<proteinExistence type="predicted"/>
<gene>
    <name evidence="2" type="ORF">X975_25404</name>
</gene>
<protein>
    <submittedName>
        <fullName evidence="2">Uncharacterized protein</fullName>
    </submittedName>
</protein>
<sequence length="43" mass="4987">MMIQAILMKLKKKITLKKTFLHLKPLLGIIYLLLDSHILVIIS</sequence>
<keyword evidence="1" id="KW-0472">Membrane</keyword>
<keyword evidence="3" id="KW-1185">Reference proteome</keyword>
<evidence type="ECO:0000256" key="1">
    <source>
        <dbReference type="SAM" id="Phobius"/>
    </source>
</evidence>
<keyword evidence="1" id="KW-1133">Transmembrane helix</keyword>
<keyword evidence="1" id="KW-0812">Transmembrane</keyword>
<evidence type="ECO:0000313" key="3">
    <source>
        <dbReference type="Proteomes" id="UP000054359"/>
    </source>
</evidence>
<feature type="non-terminal residue" evidence="2">
    <location>
        <position position="43"/>
    </location>
</feature>
<name>A0A087U441_STEMI</name>
<evidence type="ECO:0000313" key="2">
    <source>
        <dbReference type="EMBL" id="KFM72130.1"/>
    </source>
</evidence>
<reference evidence="2 3" key="1">
    <citation type="submission" date="2013-11" db="EMBL/GenBank/DDBJ databases">
        <title>Genome sequencing of Stegodyphus mimosarum.</title>
        <authorList>
            <person name="Bechsgaard J."/>
        </authorList>
    </citation>
    <scope>NUCLEOTIDE SEQUENCE [LARGE SCALE GENOMIC DNA]</scope>
</reference>
<dbReference type="AlphaFoldDB" id="A0A087U441"/>
<dbReference type="EMBL" id="KK118061">
    <property type="protein sequence ID" value="KFM72130.1"/>
    <property type="molecule type" value="Genomic_DNA"/>
</dbReference>
<accession>A0A087U441</accession>
<feature type="transmembrane region" description="Helical" evidence="1">
    <location>
        <begin position="21"/>
        <end position="42"/>
    </location>
</feature>
<organism evidence="2 3">
    <name type="scientific">Stegodyphus mimosarum</name>
    <name type="common">African social velvet spider</name>
    <dbReference type="NCBI Taxonomy" id="407821"/>
    <lineage>
        <taxon>Eukaryota</taxon>
        <taxon>Metazoa</taxon>
        <taxon>Ecdysozoa</taxon>
        <taxon>Arthropoda</taxon>
        <taxon>Chelicerata</taxon>
        <taxon>Arachnida</taxon>
        <taxon>Araneae</taxon>
        <taxon>Araneomorphae</taxon>
        <taxon>Entelegynae</taxon>
        <taxon>Eresoidea</taxon>
        <taxon>Eresidae</taxon>
        <taxon>Stegodyphus</taxon>
    </lineage>
</organism>